<keyword evidence="2 3" id="KW-0040">ANK repeat</keyword>
<dbReference type="SMART" id="SM00248">
    <property type="entry name" value="ANK"/>
    <property type="match status" value="5"/>
</dbReference>
<evidence type="ECO:0000313" key="4">
    <source>
        <dbReference type="EMBL" id="KAL3758273.1"/>
    </source>
</evidence>
<proteinExistence type="predicted"/>
<evidence type="ECO:0000256" key="1">
    <source>
        <dbReference type="ARBA" id="ARBA00022737"/>
    </source>
</evidence>
<dbReference type="InterPro" id="IPR002110">
    <property type="entry name" value="Ankyrin_rpt"/>
</dbReference>
<dbReference type="InterPro" id="IPR036770">
    <property type="entry name" value="Ankyrin_rpt-contain_sf"/>
</dbReference>
<dbReference type="Gene3D" id="1.25.40.20">
    <property type="entry name" value="Ankyrin repeat-containing domain"/>
    <property type="match status" value="1"/>
</dbReference>
<evidence type="ECO:0000313" key="5">
    <source>
        <dbReference type="Proteomes" id="UP001530293"/>
    </source>
</evidence>
<organism evidence="4 5">
    <name type="scientific">Discostella pseudostelligera</name>
    <dbReference type="NCBI Taxonomy" id="259834"/>
    <lineage>
        <taxon>Eukaryota</taxon>
        <taxon>Sar</taxon>
        <taxon>Stramenopiles</taxon>
        <taxon>Ochrophyta</taxon>
        <taxon>Bacillariophyta</taxon>
        <taxon>Coscinodiscophyceae</taxon>
        <taxon>Thalassiosirophycidae</taxon>
        <taxon>Stephanodiscales</taxon>
        <taxon>Stephanodiscaceae</taxon>
        <taxon>Discostella</taxon>
    </lineage>
</organism>
<evidence type="ECO:0000256" key="3">
    <source>
        <dbReference type="PROSITE-ProRule" id="PRU00023"/>
    </source>
</evidence>
<dbReference type="Pfam" id="PF12796">
    <property type="entry name" value="Ank_2"/>
    <property type="match status" value="1"/>
</dbReference>
<dbReference type="SUPFAM" id="SSF48403">
    <property type="entry name" value="Ankyrin repeat"/>
    <property type="match status" value="1"/>
</dbReference>
<comment type="caution">
    <text evidence="4">The sequence shown here is derived from an EMBL/GenBank/DDBJ whole genome shotgun (WGS) entry which is preliminary data.</text>
</comment>
<evidence type="ECO:0000256" key="2">
    <source>
        <dbReference type="ARBA" id="ARBA00023043"/>
    </source>
</evidence>
<reference evidence="4 5" key="1">
    <citation type="submission" date="2024-10" db="EMBL/GenBank/DDBJ databases">
        <title>Updated reference genomes for cyclostephanoid diatoms.</title>
        <authorList>
            <person name="Roberts W.R."/>
            <person name="Alverson A.J."/>
        </authorList>
    </citation>
    <scope>NUCLEOTIDE SEQUENCE [LARGE SCALE GENOMIC DNA]</scope>
    <source>
        <strain evidence="4 5">AJA232-27</strain>
    </source>
</reference>
<gene>
    <name evidence="4" type="ORF">ACHAWU_005354</name>
</gene>
<accession>A0ABD3M5Y8</accession>
<dbReference type="Proteomes" id="UP001530293">
    <property type="component" value="Unassembled WGS sequence"/>
</dbReference>
<feature type="repeat" description="ANK" evidence="3">
    <location>
        <begin position="101"/>
        <end position="133"/>
    </location>
</feature>
<dbReference type="EMBL" id="JALLBG020000236">
    <property type="protein sequence ID" value="KAL3758273.1"/>
    <property type="molecule type" value="Genomic_DNA"/>
</dbReference>
<name>A0ABD3M5Y8_9STRA</name>
<dbReference type="InterPro" id="IPR051631">
    <property type="entry name" value="Ankyrin-KH/SAM_domain"/>
</dbReference>
<dbReference type="PROSITE" id="PS50297">
    <property type="entry name" value="ANK_REP_REGION"/>
    <property type="match status" value="2"/>
</dbReference>
<keyword evidence="5" id="KW-1185">Reference proteome</keyword>
<dbReference type="PANTHER" id="PTHR23206">
    <property type="entry name" value="MASK PROTEIN"/>
    <property type="match status" value="1"/>
</dbReference>
<dbReference type="AlphaFoldDB" id="A0ABD3M5Y8"/>
<feature type="repeat" description="ANK" evidence="3">
    <location>
        <begin position="68"/>
        <end position="93"/>
    </location>
</feature>
<dbReference type="Pfam" id="PF00023">
    <property type="entry name" value="Ank"/>
    <property type="match status" value="1"/>
</dbReference>
<sequence length="236" mass="25813">MSPSLSNHEPPGGVEHESVNSYEYNAPLFEAVKSNNIELVRSLLTDGVVDNTNKNKKNYYNINAEDSLGITPLIEAILLGNVELVELLLLHGAHAQPLPGFRHTPLRAACLTANTQLISLLLQKGAQPNAQSEGGRTPLMGACFLRPQFDALPNRSELSHDAVKIMLQDARTDPTIRNDFGESALDLCLERGYNESVTLLKQRLPSDAPNQENCQAGPAARKIEPDRAHSLHVALR</sequence>
<protein>
    <submittedName>
        <fullName evidence="4">Uncharacterized protein</fullName>
    </submittedName>
</protein>
<dbReference type="PROSITE" id="PS50088">
    <property type="entry name" value="ANK_REPEAT"/>
    <property type="match status" value="2"/>
</dbReference>
<dbReference type="PANTHER" id="PTHR23206:SF8">
    <property type="entry name" value="ANKYRIN REPEAT AND KH DOMAIN-CONTAINING 1"/>
    <property type="match status" value="1"/>
</dbReference>
<keyword evidence="1" id="KW-0677">Repeat</keyword>